<keyword evidence="1" id="KW-0472">Membrane</keyword>
<dbReference type="PROSITE" id="PS50883">
    <property type="entry name" value="EAL"/>
    <property type="match status" value="1"/>
</dbReference>
<keyword evidence="5" id="KW-1185">Reference proteome</keyword>
<gene>
    <name evidence="4" type="ORF">GCM10009107_32400</name>
</gene>
<dbReference type="Proteomes" id="UP001500279">
    <property type="component" value="Unassembled WGS sequence"/>
</dbReference>
<protein>
    <recommendedName>
        <fullName evidence="6">EAL domain-containing protein</fullName>
    </recommendedName>
</protein>
<dbReference type="RefSeq" id="WP_231013023.1">
    <property type="nucleotide sequence ID" value="NZ_BAAAEW010000021.1"/>
</dbReference>
<dbReference type="PANTHER" id="PTHR44757:SF2">
    <property type="entry name" value="BIOFILM ARCHITECTURE MAINTENANCE PROTEIN MBAA"/>
    <property type="match status" value="1"/>
</dbReference>
<dbReference type="InterPro" id="IPR052155">
    <property type="entry name" value="Biofilm_reg_signaling"/>
</dbReference>
<evidence type="ECO:0000259" key="3">
    <source>
        <dbReference type="PROSITE" id="PS50887"/>
    </source>
</evidence>
<evidence type="ECO:0000259" key="2">
    <source>
        <dbReference type="PROSITE" id="PS50883"/>
    </source>
</evidence>
<dbReference type="SUPFAM" id="SSF55073">
    <property type="entry name" value="Nucleotide cyclase"/>
    <property type="match status" value="1"/>
</dbReference>
<dbReference type="Gene3D" id="3.20.20.450">
    <property type="entry name" value="EAL domain"/>
    <property type="match status" value="1"/>
</dbReference>
<dbReference type="PROSITE" id="PS50887">
    <property type="entry name" value="GGDEF"/>
    <property type="match status" value="1"/>
</dbReference>
<dbReference type="SUPFAM" id="SSF141868">
    <property type="entry name" value="EAL domain-like"/>
    <property type="match status" value="1"/>
</dbReference>
<dbReference type="SMART" id="SM00052">
    <property type="entry name" value="EAL"/>
    <property type="match status" value="1"/>
</dbReference>
<dbReference type="InterPro" id="IPR001633">
    <property type="entry name" value="EAL_dom"/>
</dbReference>
<dbReference type="CDD" id="cd01949">
    <property type="entry name" value="GGDEF"/>
    <property type="match status" value="1"/>
</dbReference>
<dbReference type="PANTHER" id="PTHR44757">
    <property type="entry name" value="DIGUANYLATE CYCLASE DGCP"/>
    <property type="match status" value="1"/>
</dbReference>
<dbReference type="Gene3D" id="3.30.70.270">
    <property type="match status" value="1"/>
</dbReference>
<proteinExistence type="predicted"/>
<reference evidence="4 5" key="1">
    <citation type="journal article" date="2019" name="Int. J. Syst. Evol. Microbiol.">
        <title>The Global Catalogue of Microorganisms (GCM) 10K type strain sequencing project: providing services to taxonomists for standard genome sequencing and annotation.</title>
        <authorList>
            <consortium name="The Broad Institute Genomics Platform"/>
            <consortium name="The Broad Institute Genome Sequencing Center for Infectious Disease"/>
            <person name="Wu L."/>
            <person name="Ma J."/>
        </authorList>
    </citation>
    <scope>NUCLEOTIDE SEQUENCE [LARGE SCALE GENOMIC DNA]</scope>
    <source>
        <strain evidence="4 5">JCM 15503</strain>
    </source>
</reference>
<dbReference type="InterPro" id="IPR000160">
    <property type="entry name" value="GGDEF_dom"/>
</dbReference>
<dbReference type="InterPro" id="IPR033417">
    <property type="entry name" value="CHASE8"/>
</dbReference>
<keyword evidence="1" id="KW-0812">Transmembrane</keyword>
<dbReference type="SMART" id="SM00267">
    <property type="entry name" value="GGDEF"/>
    <property type="match status" value="1"/>
</dbReference>
<feature type="transmembrane region" description="Helical" evidence="1">
    <location>
        <begin position="38"/>
        <end position="61"/>
    </location>
</feature>
<dbReference type="InterPro" id="IPR035919">
    <property type="entry name" value="EAL_sf"/>
</dbReference>
<dbReference type="InterPro" id="IPR029787">
    <property type="entry name" value="Nucleotide_cyclase"/>
</dbReference>
<evidence type="ECO:0000313" key="5">
    <source>
        <dbReference type="Proteomes" id="UP001500279"/>
    </source>
</evidence>
<evidence type="ECO:0008006" key="6">
    <source>
        <dbReference type="Google" id="ProtNLM"/>
    </source>
</evidence>
<dbReference type="EMBL" id="BAAAEW010000021">
    <property type="protein sequence ID" value="GAA0755168.1"/>
    <property type="molecule type" value="Genomic_DNA"/>
</dbReference>
<feature type="transmembrane region" description="Helical" evidence="1">
    <location>
        <begin position="162"/>
        <end position="182"/>
    </location>
</feature>
<evidence type="ECO:0000313" key="4">
    <source>
        <dbReference type="EMBL" id="GAA0755168.1"/>
    </source>
</evidence>
<dbReference type="InterPro" id="IPR043128">
    <property type="entry name" value="Rev_trsase/Diguanyl_cyclase"/>
</dbReference>
<dbReference type="NCBIfam" id="TIGR00254">
    <property type="entry name" value="GGDEF"/>
    <property type="match status" value="1"/>
</dbReference>
<evidence type="ECO:0000256" key="1">
    <source>
        <dbReference type="SAM" id="Phobius"/>
    </source>
</evidence>
<name>A0ABN1K5Y3_9BURK</name>
<organism evidence="4 5">
    <name type="scientific">Ideonella azotifigens</name>
    <dbReference type="NCBI Taxonomy" id="513160"/>
    <lineage>
        <taxon>Bacteria</taxon>
        <taxon>Pseudomonadati</taxon>
        <taxon>Pseudomonadota</taxon>
        <taxon>Betaproteobacteria</taxon>
        <taxon>Burkholderiales</taxon>
        <taxon>Sphaerotilaceae</taxon>
        <taxon>Ideonella</taxon>
    </lineage>
</organism>
<keyword evidence="1" id="KW-1133">Transmembrane helix</keyword>
<feature type="domain" description="EAL" evidence="2">
    <location>
        <begin position="374"/>
        <end position="628"/>
    </location>
</feature>
<dbReference type="Pfam" id="PF00563">
    <property type="entry name" value="EAL"/>
    <property type="match status" value="1"/>
</dbReference>
<comment type="caution">
    <text evidence="4">The sequence shown here is derived from an EMBL/GenBank/DDBJ whole genome shotgun (WGS) entry which is preliminary data.</text>
</comment>
<accession>A0ABN1K5Y3</accession>
<dbReference type="Pfam" id="PF17152">
    <property type="entry name" value="CHASE8"/>
    <property type="match status" value="1"/>
</dbReference>
<sequence>MNRPDPAPLPFQALRETPAVPLLARAQRRGLGRQLTRAAVASAGVALAVAGLVLNLSLHAWSRVALHEDALVQARMAADNSAAALLFADVKAATETLASLRAAPAVAEALLYTPDGRLFASYRRNAGGSDDGMVVETLVELKQRVVGRIVLRVSLTPLHERALIFALLTVVSALLALVIAYLRVRRVRRAIDHTEARLDQLAYFDPVTGLYNRHAANEHLRAMVDSARALGHGFVLMLLDLDDFKLINDTLGHVVGDEVLRLLAGRLQRGLRRNDLVFRFGGDEFIVVCEHQGDDEALDRLGRAALACLDAPLQAGGQEIHARGSVGLARFPSDADSAEALLRAADTAMYAAKASGKNTFAVFSRSMNEAASSQLQLDAELRRAIRGDELLLHYQPIIDLRQGRVIGTEALVRWQHPERGLLMPAAFIDMAERTGLVSDLGAWVLQAAARQQAAWREAGLGQLFIAVNASGRQFKRRLLEQQVADALASSGADPGRLQIEITEHTLVEDVAANVGTLAALRARGVQIAIDDFGTGLSSLAYLKRLPIDKLKIDRSFVRDLPDAAEDGAIVEAIVSLAHALGLQVVAEGVETERQQAWLTQRGVAHAQGYLFSRPVPPEQIPEAIQAVAARWGQQDSAGFASGI</sequence>
<feature type="domain" description="GGDEF" evidence="3">
    <location>
        <begin position="232"/>
        <end position="365"/>
    </location>
</feature>
<dbReference type="Pfam" id="PF00990">
    <property type="entry name" value="GGDEF"/>
    <property type="match status" value="1"/>
</dbReference>
<dbReference type="CDD" id="cd01948">
    <property type="entry name" value="EAL"/>
    <property type="match status" value="1"/>
</dbReference>